<sequence length="437" mass="49325">MAESKTTRLSRSAVLCSIALVFIFFLQITVIRDRSLLRWARRDSDASSNEVITCDRTHEIFDICTVNSTTLLDQASLTLFTLDPHTWTHQTQEKIYPYPLKNDKTAISYVREVTITSTPPKSTCGVTHHSPALVFSAGGFSGNFYHDMNEIFIPLFITTNSLFYQQQDVILVITDVRIGWLQKYAELLSALSDRHSIINTNNLTTSHCFSSAVIGLLKHGEMIIDPTLLPYPKTLFDFHAFLKKVYIKDDTQALNPNVKHRPHLTLVSRSGNVSRVILNQEEMIKAAEEIGFNVHVLEPSMNTSMINAYNLIHTSHAMLGVHGAGLTHLLFLRPGSVFVQVVPIGTNWASTTYYGNPAKKLGSEYIEYKIDANESSLAESYGADSLVIKDPLAFHEEIWAKKQLYLKKQNVKLDMVRFRKCLTKAYKKAKIFMDTVG</sequence>
<evidence type="ECO:0000259" key="6">
    <source>
        <dbReference type="Pfam" id="PF04577"/>
    </source>
</evidence>
<evidence type="ECO:0000313" key="7">
    <source>
        <dbReference type="EMBL" id="KAK7274892.1"/>
    </source>
</evidence>
<dbReference type="AlphaFoldDB" id="A0AAN9FEK8"/>
<keyword evidence="5" id="KW-1133">Transmembrane helix</keyword>
<dbReference type="InterPro" id="IPR007657">
    <property type="entry name" value="Glycosyltransferase_61"/>
</dbReference>
<evidence type="ECO:0000256" key="2">
    <source>
        <dbReference type="ARBA" id="ARBA00022676"/>
    </source>
</evidence>
<dbReference type="PANTHER" id="PTHR20961">
    <property type="entry name" value="GLYCOSYLTRANSFERASE"/>
    <property type="match status" value="1"/>
</dbReference>
<name>A0AAN9FEK8_CROPI</name>
<comment type="subcellular location">
    <subcellularLocation>
        <location evidence="1">Golgi apparatus membrane</location>
        <topology evidence="1">Single-pass type II membrane protein</topology>
    </subcellularLocation>
</comment>
<keyword evidence="2" id="KW-0328">Glycosyltransferase</keyword>
<protein>
    <recommendedName>
        <fullName evidence="6">Glycosyltransferase 61 catalytic domain-containing protein</fullName>
    </recommendedName>
</protein>
<comment type="caution">
    <text evidence="7">The sequence shown here is derived from an EMBL/GenBank/DDBJ whole genome shotgun (WGS) entry which is preliminary data.</text>
</comment>
<keyword evidence="4" id="KW-0325">Glycoprotein</keyword>
<feature type="domain" description="Glycosyltransferase 61 catalytic" evidence="6">
    <location>
        <begin position="249"/>
        <end position="339"/>
    </location>
</feature>
<proteinExistence type="predicted"/>
<organism evidence="7 8">
    <name type="scientific">Crotalaria pallida</name>
    <name type="common">Smooth rattlebox</name>
    <name type="synonym">Crotalaria striata</name>
    <dbReference type="NCBI Taxonomy" id="3830"/>
    <lineage>
        <taxon>Eukaryota</taxon>
        <taxon>Viridiplantae</taxon>
        <taxon>Streptophyta</taxon>
        <taxon>Embryophyta</taxon>
        <taxon>Tracheophyta</taxon>
        <taxon>Spermatophyta</taxon>
        <taxon>Magnoliopsida</taxon>
        <taxon>eudicotyledons</taxon>
        <taxon>Gunneridae</taxon>
        <taxon>Pentapetalae</taxon>
        <taxon>rosids</taxon>
        <taxon>fabids</taxon>
        <taxon>Fabales</taxon>
        <taxon>Fabaceae</taxon>
        <taxon>Papilionoideae</taxon>
        <taxon>50 kb inversion clade</taxon>
        <taxon>genistoids sensu lato</taxon>
        <taxon>core genistoids</taxon>
        <taxon>Crotalarieae</taxon>
        <taxon>Crotalaria</taxon>
    </lineage>
</organism>
<keyword evidence="8" id="KW-1185">Reference proteome</keyword>
<evidence type="ECO:0000313" key="8">
    <source>
        <dbReference type="Proteomes" id="UP001372338"/>
    </source>
</evidence>
<dbReference type="GO" id="GO:0016763">
    <property type="term" value="F:pentosyltransferase activity"/>
    <property type="evidence" value="ECO:0007669"/>
    <property type="project" value="UniProtKB-ARBA"/>
</dbReference>
<feature type="transmembrane region" description="Helical" evidence="5">
    <location>
        <begin position="12"/>
        <end position="31"/>
    </location>
</feature>
<reference evidence="7 8" key="1">
    <citation type="submission" date="2024-01" db="EMBL/GenBank/DDBJ databases">
        <title>The genomes of 5 underutilized Papilionoideae crops provide insights into root nodulation and disease resistanc.</title>
        <authorList>
            <person name="Yuan L."/>
        </authorList>
    </citation>
    <scope>NUCLEOTIDE SEQUENCE [LARGE SCALE GENOMIC DNA]</scope>
    <source>
        <strain evidence="7">ZHUSHIDOU_FW_LH</strain>
        <tissue evidence="7">Leaf</tissue>
    </source>
</reference>
<keyword evidence="3" id="KW-0808">Transferase</keyword>
<evidence type="ECO:0000256" key="5">
    <source>
        <dbReference type="SAM" id="Phobius"/>
    </source>
</evidence>
<dbReference type="InterPro" id="IPR049625">
    <property type="entry name" value="Glyco_transf_61_cat"/>
</dbReference>
<gene>
    <name evidence="7" type="ORF">RIF29_15993</name>
</gene>
<dbReference type="Pfam" id="PF04577">
    <property type="entry name" value="Glyco_transf_61"/>
    <property type="match status" value="1"/>
</dbReference>
<dbReference type="EMBL" id="JAYWIO010000003">
    <property type="protein sequence ID" value="KAK7274892.1"/>
    <property type="molecule type" value="Genomic_DNA"/>
</dbReference>
<keyword evidence="5" id="KW-0812">Transmembrane</keyword>
<evidence type="ECO:0000256" key="4">
    <source>
        <dbReference type="ARBA" id="ARBA00023180"/>
    </source>
</evidence>
<dbReference type="GO" id="GO:0000139">
    <property type="term" value="C:Golgi membrane"/>
    <property type="evidence" value="ECO:0007669"/>
    <property type="project" value="UniProtKB-SubCell"/>
</dbReference>
<evidence type="ECO:0000256" key="3">
    <source>
        <dbReference type="ARBA" id="ARBA00022679"/>
    </source>
</evidence>
<dbReference type="Proteomes" id="UP001372338">
    <property type="component" value="Unassembled WGS sequence"/>
</dbReference>
<dbReference type="PANTHER" id="PTHR20961:SF86">
    <property type="entry name" value="GLYCOSYLTRANSFERASE FAMILY 61 PROTEIN"/>
    <property type="match status" value="1"/>
</dbReference>
<keyword evidence="5" id="KW-0472">Membrane</keyword>
<evidence type="ECO:0000256" key="1">
    <source>
        <dbReference type="ARBA" id="ARBA00004323"/>
    </source>
</evidence>
<accession>A0AAN9FEK8</accession>